<dbReference type="Gene3D" id="3.90.1750.20">
    <property type="entry name" value="Putative Large Serine Recombinase, Chain B, Domain 2"/>
    <property type="match status" value="1"/>
</dbReference>
<evidence type="ECO:0000259" key="1">
    <source>
        <dbReference type="PROSITE" id="PS51736"/>
    </source>
</evidence>
<dbReference type="GO" id="GO:0003677">
    <property type="term" value="F:DNA binding"/>
    <property type="evidence" value="ECO:0007669"/>
    <property type="project" value="InterPro"/>
</dbReference>
<dbReference type="InterPro" id="IPR038109">
    <property type="entry name" value="DNA_bind_recomb_sf"/>
</dbReference>
<sequence length="529" mass="60990">MKYFIYCRKSTESEDRQVLSIDSQLKELQQKFTDPSIEIATIYRESFSAKAPGRPIFDEMMRRIEQGHADGIIAWHPDRLARNAVDGGRIIHLLDRNRLKDLKFATSSFENTPQGKFMLQIVFGYSKYYVDSLSENVKRGMRAKLERGWQPNKPPTGYKNEAEHRTIIPDPETFPTMTRLFDSAATGLYTVPALQRMMRDQWGFRTPRCKRTGGRPLGITSLYHILSNPFYAGYIRWNGQLYPGKHKTVITWNDFERLQVLLGRPGAKKPQTNTFAYTGLIRCGACGLMVTAEHKVNRQGHKYVYYHCTRHNVGARCKERSITSRELERQITESLYSIYVPANAIEHALNAVKASQDFRSTSVEPQRAMLEKAIRTCDLRLRAVLDMRERCLIDDQDLISRRAIIRRESIGLHEELSKLDQDVRWFEPVAATVSLFSRAAVWFMAGNDTIRRIILTTIGSNLTLRDKILNIDKVFPYSMHHDSMSFLSLCRLVNDVRTRYIARDPQILTLIDSIETLEKLLPDDITKAA</sequence>
<dbReference type="InterPro" id="IPR036162">
    <property type="entry name" value="Resolvase-like_N_sf"/>
</dbReference>
<dbReference type="InterPro" id="IPR025827">
    <property type="entry name" value="Zn_ribbon_recom_dom"/>
</dbReference>
<dbReference type="PANTHER" id="PTHR30461:SF23">
    <property type="entry name" value="DNA RECOMBINASE-RELATED"/>
    <property type="match status" value="1"/>
</dbReference>
<dbReference type="Pfam" id="PF13408">
    <property type="entry name" value="Zn_ribbon_recom"/>
    <property type="match status" value="1"/>
</dbReference>
<dbReference type="PANTHER" id="PTHR30461">
    <property type="entry name" value="DNA-INVERTASE FROM LAMBDOID PROPHAGE"/>
    <property type="match status" value="1"/>
</dbReference>
<feature type="domain" description="Recombinase" evidence="2">
    <location>
        <begin position="155"/>
        <end position="268"/>
    </location>
</feature>
<dbReference type="SMART" id="SM00857">
    <property type="entry name" value="Resolvase"/>
    <property type="match status" value="1"/>
</dbReference>
<dbReference type="Pfam" id="PF07508">
    <property type="entry name" value="Recombinase"/>
    <property type="match status" value="1"/>
</dbReference>
<dbReference type="CDD" id="cd00338">
    <property type="entry name" value="Ser_Recombinase"/>
    <property type="match status" value="1"/>
</dbReference>
<dbReference type="Pfam" id="PF00239">
    <property type="entry name" value="Resolvase"/>
    <property type="match status" value="1"/>
</dbReference>
<dbReference type="GO" id="GO:0000150">
    <property type="term" value="F:DNA strand exchange activity"/>
    <property type="evidence" value="ECO:0007669"/>
    <property type="project" value="InterPro"/>
</dbReference>
<comment type="caution">
    <text evidence="3">The sequence shown here is derived from an EMBL/GenBank/DDBJ whole genome shotgun (WGS) entry which is preliminary data.</text>
</comment>
<proteinExistence type="predicted"/>
<dbReference type="PROSITE" id="PS51736">
    <property type="entry name" value="RECOMBINASES_3"/>
    <property type="match status" value="1"/>
</dbReference>
<dbReference type="InterPro" id="IPR011109">
    <property type="entry name" value="DNA_bind_recombinase_dom"/>
</dbReference>
<dbReference type="InterPro" id="IPR050639">
    <property type="entry name" value="SSR_resolvase"/>
</dbReference>
<dbReference type="AlphaFoldDB" id="E6QWS7"/>
<organism evidence="3">
    <name type="scientific">mine drainage metagenome</name>
    <dbReference type="NCBI Taxonomy" id="410659"/>
    <lineage>
        <taxon>unclassified sequences</taxon>
        <taxon>metagenomes</taxon>
        <taxon>ecological metagenomes</taxon>
    </lineage>
</organism>
<dbReference type="EMBL" id="CABR01000160">
    <property type="protein sequence ID" value="CBI11701.1"/>
    <property type="molecule type" value="Genomic_DNA"/>
</dbReference>
<dbReference type="InterPro" id="IPR006119">
    <property type="entry name" value="Resolv_N"/>
</dbReference>
<name>E6QWS7_9ZZZZ</name>
<evidence type="ECO:0000313" key="3">
    <source>
        <dbReference type="EMBL" id="CBI11701.1"/>
    </source>
</evidence>
<dbReference type="SUPFAM" id="SSF53041">
    <property type="entry name" value="Resolvase-like"/>
    <property type="match status" value="1"/>
</dbReference>
<protein>
    <submittedName>
        <fullName evidence="3">Resolvase domain</fullName>
    </submittedName>
</protein>
<feature type="domain" description="Resolvase/invertase-type recombinase catalytic" evidence="1">
    <location>
        <begin position="2"/>
        <end position="148"/>
    </location>
</feature>
<reference evidence="3" key="1">
    <citation type="submission" date="2009-10" db="EMBL/GenBank/DDBJ databases">
        <title>Diversity of trophic interactions inside an arsenic-rich microbial ecosystem.</title>
        <authorList>
            <person name="Bertin P.N."/>
            <person name="Heinrich-Salmeron A."/>
            <person name="Pelletier E."/>
            <person name="Goulhen-Chollet F."/>
            <person name="Arsene-Ploetze F."/>
            <person name="Gallien S."/>
            <person name="Calteau A."/>
            <person name="Vallenet D."/>
            <person name="Casiot C."/>
            <person name="Chane-Woon-Ming B."/>
            <person name="Giloteaux L."/>
            <person name="Barakat M."/>
            <person name="Bonnefoy V."/>
            <person name="Bruneel O."/>
            <person name="Chandler M."/>
            <person name="Cleiss J."/>
            <person name="Duran R."/>
            <person name="Elbaz-Poulichet F."/>
            <person name="Fonknechten N."/>
            <person name="Lauga B."/>
            <person name="Mornico D."/>
            <person name="Ortet P."/>
            <person name="Schaeffer C."/>
            <person name="Siguier P."/>
            <person name="Alexander Thil Smith A."/>
            <person name="Van Dorsselaer A."/>
            <person name="Weissenbach J."/>
            <person name="Medigue C."/>
            <person name="Le Paslier D."/>
        </authorList>
    </citation>
    <scope>NUCLEOTIDE SEQUENCE</scope>
</reference>
<gene>
    <name evidence="3" type="ORF">CARN7_2542</name>
</gene>
<evidence type="ECO:0000259" key="2">
    <source>
        <dbReference type="PROSITE" id="PS51737"/>
    </source>
</evidence>
<accession>E6QWS7</accession>
<dbReference type="PROSITE" id="PS51737">
    <property type="entry name" value="RECOMBINASE_DNA_BIND"/>
    <property type="match status" value="1"/>
</dbReference>
<dbReference type="Gene3D" id="3.40.50.1390">
    <property type="entry name" value="Resolvase, N-terminal catalytic domain"/>
    <property type="match status" value="1"/>
</dbReference>